<evidence type="ECO:0000259" key="5">
    <source>
        <dbReference type="Pfam" id="PF13657"/>
    </source>
</evidence>
<protein>
    <submittedName>
        <fullName evidence="6">Serine/threonine-protein kinase HipA</fullName>
    </submittedName>
</protein>
<keyword evidence="7" id="KW-1185">Reference proteome</keyword>
<evidence type="ECO:0000256" key="3">
    <source>
        <dbReference type="ARBA" id="ARBA00022777"/>
    </source>
</evidence>
<dbReference type="Proteomes" id="UP000198607">
    <property type="component" value="Unassembled WGS sequence"/>
</dbReference>
<comment type="similarity">
    <text evidence="1">Belongs to the HipA Ser/Thr kinase family.</text>
</comment>
<evidence type="ECO:0000313" key="6">
    <source>
        <dbReference type="EMBL" id="SDH73745.1"/>
    </source>
</evidence>
<dbReference type="Pfam" id="PF07804">
    <property type="entry name" value="HipA_C"/>
    <property type="match status" value="1"/>
</dbReference>
<dbReference type="InterPro" id="IPR052028">
    <property type="entry name" value="HipA_Ser/Thr_kinase"/>
</dbReference>
<evidence type="ECO:0000313" key="7">
    <source>
        <dbReference type="Proteomes" id="UP000198607"/>
    </source>
</evidence>
<dbReference type="Gene3D" id="1.10.1070.20">
    <property type="match status" value="1"/>
</dbReference>
<organism evidence="6 7">
    <name type="scientific">Propionivibrio dicarboxylicus</name>
    <dbReference type="NCBI Taxonomy" id="83767"/>
    <lineage>
        <taxon>Bacteria</taxon>
        <taxon>Pseudomonadati</taxon>
        <taxon>Pseudomonadota</taxon>
        <taxon>Betaproteobacteria</taxon>
        <taxon>Rhodocyclales</taxon>
        <taxon>Rhodocyclaceae</taxon>
        <taxon>Propionivibrio</taxon>
    </lineage>
</organism>
<dbReference type="PANTHER" id="PTHR37419:SF8">
    <property type="entry name" value="TOXIN YJJJ"/>
    <property type="match status" value="1"/>
</dbReference>
<name>A0A1G8EV59_9RHOO</name>
<dbReference type="Pfam" id="PF13657">
    <property type="entry name" value="Couple_hipA"/>
    <property type="match status" value="1"/>
</dbReference>
<dbReference type="AlphaFoldDB" id="A0A1G8EV59"/>
<gene>
    <name evidence="6" type="ORF">SAMN05660652_02201</name>
</gene>
<dbReference type="GO" id="GO:0005829">
    <property type="term" value="C:cytosol"/>
    <property type="evidence" value="ECO:0007669"/>
    <property type="project" value="TreeGrafter"/>
</dbReference>
<dbReference type="RefSeq" id="WP_091937540.1">
    <property type="nucleotide sequence ID" value="NZ_FNCY01000008.1"/>
</dbReference>
<dbReference type="PANTHER" id="PTHR37419">
    <property type="entry name" value="SERINE/THREONINE-PROTEIN KINASE TOXIN HIPA"/>
    <property type="match status" value="1"/>
</dbReference>
<dbReference type="InterPro" id="IPR012893">
    <property type="entry name" value="HipA-like_C"/>
</dbReference>
<feature type="domain" description="HipA-like C-terminal" evidence="4">
    <location>
        <begin position="157"/>
        <end position="377"/>
    </location>
</feature>
<evidence type="ECO:0000256" key="1">
    <source>
        <dbReference type="ARBA" id="ARBA00010164"/>
    </source>
</evidence>
<reference evidence="6 7" key="1">
    <citation type="submission" date="2016-10" db="EMBL/GenBank/DDBJ databases">
        <authorList>
            <person name="de Groot N.N."/>
        </authorList>
    </citation>
    <scope>NUCLEOTIDE SEQUENCE [LARGE SCALE GENOMIC DNA]</scope>
    <source>
        <strain evidence="6 7">DSM 5885</strain>
    </source>
</reference>
<proteinExistence type="inferred from homology"/>
<dbReference type="InterPro" id="IPR017508">
    <property type="entry name" value="HipA_N1"/>
</dbReference>
<evidence type="ECO:0000259" key="4">
    <source>
        <dbReference type="Pfam" id="PF07804"/>
    </source>
</evidence>
<feature type="domain" description="HipA N-terminal subdomain 1" evidence="5">
    <location>
        <begin position="16"/>
        <end position="114"/>
    </location>
</feature>
<accession>A0A1G8EV59</accession>
<dbReference type="STRING" id="83767.SAMN05660652_02201"/>
<keyword evidence="2" id="KW-0808">Transferase</keyword>
<dbReference type="GO" id="GO:0004674">
    <property type="term" value="F:protein serine/threonine kinase activity"/>
    <property type="evidence" value="ECO:0007669"/>
    <property type="project" value="TreeGrafter"/>
</dbReference>
<dbReference type="EMBL" id="FNCY01000008">
    <property type="protein sequence ID" value="SDH73745.1"/>
    <property type="molecule type" value="Genomic_DNA"/>
</dbReference>
<keyword evidence="3 6" id="KW-0418">Kinase</keyword>
<sequence>MKKLSVIYAGWNEHFLLGTLADDGSQLLFEYSSEALVRGLELSPIHVKLRSQAYAGFPDFLLRLPGFIADALPDGWGLLLQDRAFRARGLNPADLSPLDRLAFVGKHAMGALEFEPDGSDALETRDVELLALANAVQDVLADKDTVLLGQLALMGGSPHGARPKVLVFYDRDTGRMSNLDEMAGESWLVKFPAQSEHKEVCAIEHLYAFMAKQCGIDVPETAYFDIGKKLSAFGIARFDRKQGVRIPVQTLASLLHVNFRVPGTLSYRELLRATRAITHDERDIKQVFLRCVFNVVFNNRDDHPKNFSFLLNQQGRWELAPAYDVTFCEGPGGEHQMDICGEGRKPARRHLLQLAAENGVPRKDAVSSIDAVLAMARAAPDLLKNGRIRRDTVGKLKGIIGENAARLV</sequence>
<evidence type="ECO:0000256" key="2">
    <source>
        <dbReference type="ARBA" id="ARBA00022679"/>
    </source>
</evidence>
<dbReference type="OrthoDB" id="9805913at2"/>